<dbReference type="FunFam" id="3.40.50.300:FF:000522">
    <property type="entry name" value="Gluconokinase"/>
    <property type="match status" value="1"/>
</dbReference>
<dbReference type="CDD" id="cd02021">
    <property type="entry name" value="GntK"/>
    <property type="match status" value="1"/>
</dbReference>
<evidence type="ECO:0000256" key="8">
    <source>
        <dbReference type="ARBA" id="ARBA00023064"/>
    </source>
</evidence>
<dbReference type="NCBIfam" id="TIGR01313">
    <property type="entry name" value="therm_gnt_kin"/>
    <property type="match status" value="1"/>
</dbReference>
<evidence type="ECO:0000256" key="5">
    <source>
        <dbReference type="ARBA" id="ARBA00022741"/>
    </source>
</evidence>
<comment type="catalytic activity">
    <reaction evidence="9 10">
        <text>D-gluconate + ATP = 6-phospho-D-gluconate + ADP + H(+)</text>
        <dbReference type="Rhea" id="RHEA:19433"/>
        <dbReference type="ChEBI" id="CHEBI:15378"/>
        <dbReference type="ChEBI" id="CHEBI:18391"/>
        <dbReference type="ChEBI" id="CHEBI:30616"/>
        <dbReference type="ChEBI" id="CHEBI:58759"/>
        <dbReference type="ChEBI" id="CHEBI:456216"/>
        <dbReference type="EC" id="2.7.1.12"/>
    </reaction>
</comment>
<dbReference type="InterPro" id="IPR031322">
    <property type="entry name" value="Shikimate/glucono_kinase"/>
</dbReference>
<comment type="similarity">
    <text evidence="2 10">Belongs to the gluconokinase GntK/GntV family.</text>
</comment>
<evidence type="ECO:0000256" key="2">
    <source>
        <dbReference type="ARBA" id="ARBA00008420"/>
    </source>
</evidence>
<dbReference type="HOGENOM" id="CLU_077168_5_0_6"/>
<evidence type="ECO:0000256" key="3">
    <source>
        <dbReference type="ARBA" id="ARBA00012054"/>
    </source>
</evidence>
<keyword evidence="8" id="KW-0311">Gluconate utilization</keyword>
<comment type="pathway">
    <text evidence="1">Carbohydrate acid metabolism.</text>
</comment>
<dbReference type="OrthoDB" id="9795716at2"/>
<dbReference type="PANTHER" id="PTHR43442:SF3">
    <property type="entry name" value="GLUCONOKINASE-RELATED"/>
    <property type="match status" value="1"/>
</dbReference>
<dbReference type="PANTHER" id="PTHR43442">
    <property type="entry name" value="GLUCONOKINASE-RELATED"/>
    <property type="match status" value="1"/>
</dbReference>
<dbReference type="Gene3D" id="3.40.50.300">
    <property type="entry name" value="P-loop containing nucleotide triphosphate hydrolases"/>
    <property type="match status" value="1"/>
</dbReference>
<gene>
    <name evidence="11" type="ordered locus">ambt_09815</name>
</gene>
<evidence type="ECO:0000256" key="1">
    <source>
        <dbReference type="ARBA" id="ARBA00004761"/>
    </source>
</evidence>
<dbReference type="EMBL" id="CP002339">
    <property type="protein sequence ID" value="AEF03489.1"/>
    <property type="molecule type" value="Genomic_DNA"/>
</dbReference>
<evidence type="ECO:0000256" key="6">
    <source>
        <dbReference type="ARBA" id="ARBA00022777"/>
    </source>
</evidence>
<evidence type="ECO:0000256" key="7">
    <source>
        <dbReference type="ARBA" id="ARBA00022840"/>
    </source>
</evidence>
<dbReference type="GO" id="GO:0019521">
    <property type="term" value="P:D-gluconate metabolic process"/>
    <property type="evidence" value="ECO:0007669"/>
    <property type="project" value="UniProtKB-KW"/>
</dbReference>
<evidence type="ECO:0000313" key="12">
    <source>
        <dbReference type="Proteomes" id="UP000000683"/>
    </source>
</evidence>
<proteinExistence type="inferred from homology"/>
<dbReference type="InterPro" id="IPR006001">
    <property type="entry name" value="Therm_gnt_kin"/>
</dbReference>
<dbReference type="Proteomes" id="UP000000683">
    <property type="component" value="Chromosome"/>
</dbReference>
<dbReference type="AlphaFoldDB" id="F5Z8U6"/>
<keyword evidence="4 10" id="KW-0808">Transferase</keyword>
<dbReference type="Pfam" id="PF01202">
    <property type="entry name" value="SKI"/>
    <property type="match status" value="1"/>
</dbReference>
<keyword evidence="12" id="KW-1185">Reference proteome</keyword>
<protein>
    <recommendedName>
        <fullName evidence="3 10">Gluconokinase</fullName>
        <ecNumber evidence="3 10">2.7.1.12</ecNumber>
    </recommendedName>
</protein>
<keyword evidence="6 10" id="KW-0418">Kinase</keyword>
<organism evidence="11 12">
    <name type="scientific">Alteromonas naphthalenivorans</name>
    <dbReference type="NCBI Taxonomy" id="715451"/>
    <lineage>
        <taxon>Bacteria</taxon>
        <taxon>Pseudomonadati</taxon>
        <taxon>Pseudomonadota</taxon>
        <taxon>Gammaproteobacteria</taxon>
        <taxon>Alteromonadales</taxon>
        <taxon>Alteromonadaceae</taxon>
        <taxon>Alteromonas/Salinimonas group</taxon>
        <taxon>Alteromonas</taxon>
    </lineage>
</organism>
<evidence type="ECO:0000256" key="4">
    <source>
        <dbReference type="ARBA" id="ARBA00022679"/>
    </source>
</evidence>
<dbReference type="GO" id="GO:0005524">
    <property type="term" value="F:ATP binding"/>
    <property type="evidence" value="ECO:0007669"/>
    <property type="project" value="UniProtKB-KW"/>
</dbReference>
<sequence length="163" mass="17871">MIIVVMGVSGTGKSTVGGSLSDQLGLPFIDADDFHPEVNKAKMQSGTALTDEDRWPWLQTLASELARYEQQKGVVLACSALKESYRKILSANNTLPIKWVVLTGSFELLSARLSARVNHFFDGRLLKTQLDTLEVPGYGIKIDVEKPITAVIQCAEAYVNQQS</sequence>
<dbReference type="SUPFAM" id="SSF52540">
    <property type="entry name" value="P-loop containing nucleoside triphosphate hydrolases"/>
    <property type="match status" value="1"/>
</dbReference>
<keyword evidence="7 10" id="KW-0067">ATP-binding</keyword>
<evidence type="ECO:0000313" key="11">
    <source>
        <dbReference type="EMBL" id="AEF03489.1"/>
    </source>
</evidence>
<dbReference type="GO" id="GO:0046316">
    <property type="term" value="F:gluconokinase activity"/>
    <property type="evidence" value="ECO:0007669"/>
    <property type="project" value="UniProtKB-EC"/>
</dbReference>
<dbReference type="RefSeq" id="WP_013784424.1">
    <property type="nucleotide sequence ID" value="NC_015554.1"/>
</dbReference>
<dbReference type="eggNOG" id="COG3265">
    <property type="taxonomic scope" value="Bacteria"/>
</dbReference>
<evidence type="ECO:0000256" key="9">
    <source>
        <dbReference type="ARBA" id="ARBA00048090"/>
    </source>
</evidence>
<dbReference type="KEGG" id="alt:ambt_09815"/>
<accession>F5Z8U6</accession>
<dbReference type="GO" id="GO:0005737">
    <property type="term" value="C:cytoplasm"/>
    <property type="evidence" value="ECO:0007669"/>
    <property type="project" value="TreeGrafter"/>
</dbReference>
<evidence type="ECO:0000256" key="10">
    <source>
        <dbReference type="RuleBase" id="RU363066"/>
    </source>
</evidence>
<dbReference type="EC" id="2.7.1.12" evidence="3 10"/>
<keyword evidence="5 10" id="KW-0547">Nucleotide-binding</keyword>
<dbReference type="InterPro" id="IPR027417">
    <property type="entry name" value="P-loop_NTPase"/>
</dbReference>
<reference evidence="11 12" key="1">
    <citation type="journal article" date="2011" name="J. Bacteriol.">
        <title>Complete genome sequence of the polycyclic aromatic hydrocarbon-degrading bacterium Alteromonas sp. strain SN2.</title>
        <authorList>
            <person name="Jin H.M."/>
            <person name="Jeong H."/>
            <person name="Moon E.J."/>
            <person name="Math R.K."/>
            <person name="Lee K."/>
            <person name="Kim H.J."/>
            <person name="Jeon C.O."/>
            <person name="Oh T.K."/>
            <person name="Kim J.F."/>
        </authorList>
    </citation>
    <scope>NUCLEOTIDE SEQUENCE [LARGE SCALE GENOMIC DNA]</scope>
    <source>
        <strain evidence="12">JCM 17741 / KACC 18427 / KCTC 11700BP / SN2</strain>
    </source>
</reference>
<name>F5Z8U6_ALTNA</name>